<keyword evidence="3" id="KW-0810">Translation regulation</keyword>
<dbReference type="InterPro" id="IPR037387">
    <property type="entry name" value="PTCD3"/>
</dbReference>
<dbReference type="EMBL" id="CAJOBR010027495">
    <property type="protein sequence ID" value="CAF4976609.1"/>
    <property type="molecule type" value="Genomic_DNA"/>
</dbReference>
<dbReference type="GO" id="GO:0006417">
    <property type="term" value="P:regulation of translation"/>
    <property type="evidence" value="ECO:0007669"/>
    <property type="project" value="UniProtKB-KW"/>
</dbReference>
<dbReference type="InterPro" id="IPR002885">
    <property type="entry name" value="PPR_rpt"/>
</dbReference>
<keyword evidence="4" id="KW-0694">RNA-binding</keyword>
<comment type="caution">
    <text evidence="9">The sequence shown here is derived from an EMBL/GenBank/DDBJ whole genome shotgun (WGS) entry which is preliminary data.</text>
</comment>
<dbReference type="Proteomes" id="UP000663848">
    <property type="component" value="Unassembled WGS sequence"/>
</dbReference>
<dbReference type="GO" id="GO:0043024">
    <property type="term" value="F:ribosomal small subunit binding"/>
    <property type="evidence" value="ECO:0007669"/>
    <property type="project" value="InterPro"/>
</dbReference>
<organism evidence="9 10">
    <name type="scientific">Rotaria socialis</name>
    <dbReference type="NCBI Taxonomy" id="392032"/>
    <lineage>
        <taxon>Eukaryota</taxon>
        <taxon>Metazoa</taxon>
        <taxon>Spiralia</taxon>
        <taxon>Gnathifera</taxon>
        <taxon>Rotifera</taxon>
        <taxon>Eurotatoria</taxon>
        <taxon>Bdelloidea</taxon>
        <taxon>Philodinida</taxon>
        <taxon>Philodinidae</taxon>
        <taxon>Rotaria</taxon>
    </lineage>
</organism>
<evidence type="ECO:0000256" key="6">
    <source>
        <dbReference type="ARBA" id="ARBA00023274"/>
    </source>
</evidence>
<feature type="non-terminal residue" evidence="9">
    <location>
        <position position="1"/>
    </location>
</feature>
<proteinExistence type="inferred from homology"/>
<evidence type="ECO:0000256" key="4">
    <source>
        <dbReference type="ARBA" id="ARBA00022884"/>
    </source>
</evidence>
<protein>
    <recommendedName>
        <fullName evidence="7">Small ribosomal subunit protein mS39</fullName>
    </recommendedName>
</protein>
<evidence type="ECO:0000313" key="10">
    <source>
        <dbReference type="Proteomes" id="UP000663848"/>
    </source>
</evidence>
<dbReference type="GO" id="GO:0005739">
    <property type="term" value="C:mitochondrion"/>
    <property type="evidence" value="ECO:0007669"/>
    <property type="project" value="InterPro"/>
</dbReference>
<dbReference type="AlphaFoldDB" id="A0A821ZC97"/>
<comment type="similarity">
    <text evidence="1">Belongs to the mitochondrion-specific ribosomal protein mS39 family.</text>
</comment>
<sequence length="214" mass="25500">LAQRTWKENGLAEQMFEELKLSATPEQKTRLYNSFACGLFKYHHAEKAMLVIDEMKQNSIQLDLTTYNYLLYSASLIRETYEIRWKFTIEYLNEMKQNLIKPNLRTFNAILHTLRRCSLFERGPTLALSVLNEMRQNGIEPSLGTWAHVIMIFYPNDHIGYETQILPQIMDELEKQYELNGKNFEWRDIDDREFFFNAMFKASVNYRDIELVDD</sequence>
<feature type="repeat" description="PPR" evidence="8">
    <location>
        <begin position="103"/>
        <end position="141"/>
    </location>
</feature>
<evidence type="ECO:0000256" key="8">
    <source>
        <dbReference type="PROSITE-ProRule" id="PRU00708"/>
    </source>
</evidence>
<dbReference type="NCBIfam" id="TIGR00756">
    <property type="entry name" value="PPR"/>
    <property type="match status" value="1"/>
</dbReference>
<dbReference type="PANTHER" id="PTHR16276:SF1">
    <property type="entry name" value="SMALL RIBOSOMAL SUBUNIT PROTEIN MS39"/>
    <property type="match status" value="1"/>
</dbReference>
<evidence type="ECO:0000256" key="5">
    <source>
        <dbReference type="ARBA" id="ARBA00022980"/>
    </source>
</evidence>
<dbReference type="PANTHER" id="PTHR16276">
    <property type="entry name" value="PENTATRICOPEPTIDE REPEAT DOMAIN-CONTAINING PROTEIN 3"/>
    <property type="match status" value="1"/>
</dbReference>
<dbReference type="Pfam" id="PF13812">
    <property type="entry name" value="PPR_3"/>
    <property type="match status" value="1"/>
</dbReference>
<dbReference type="InterPro" id="IPR011990">
    <property type="entry name" value="TPR-like_helical_dom_sf"/>
</dbReference>
<dbReference type="GO" id="GO:0005840">
    <property type="term" value="C:ribosome"/>
    <property type="evidence" value="ECO:0007669"/>
    <property type="project" value="UniProtKB-KW"/>
</dbReference>
<gene>
    <name evidence="9" type="ORF">QYT958_LOCUS35745</name>
</gene>
<dbReference type="Gene3D" id="1.25.40.10">
    <property type="entry name" value="Tetratricopeptide repeat domain"/>
    <property type="match status" value="2"/>
</dbReference>
<dbReference type="GO" id="GO:0019843">
    <property type="term" value="F:rRNA binding"/>
    <property type="evidence" value="ECO:0007669"/>
    <property type="project" value="UniProtKB-KW"/>
</dbReference>
<evidence type="ECO:0000256" key="2">
    <source>
        <dbReference type="ARBA" id="ARBA00022730"/>
    </source>
</evidence>
<keyword evidence="2" id="KW-0699">rRNA-binding</keyword>
<evidence type="ECO:0000256" key="7">
    <source>
        <dbReference type="ARBA" id="ARBA00035134"/>
    </source>
</evidence>
<keyword evidence="5" id="KW-0689">Ribosomal protein</keyword>
<keyword evidence="6" id="KW-0687">Ribonucleoprotein</keyword>
<evidence type="ECO:0000256" key="3">
    <source>
        <dbReference type="ARBA" id="ARBA00022845"/>
    </source>
</evidence>
<dbReference type="GO" id="GO:1990904">
    <property type="term" value="C:ribonucleoprotein complex"/>
    <property type="evidence" value="ECO:0007669"/>
    <property type="project" value="UniProtKB-KW"/>
</dbReference>
<dbReference type="GO" id="GO:0032543">
    <property type="term" value="P:mitochondrial translation"/>
    <property type="evidence" value="ECO:0007669"/>
    <property type="project" value="InterPro"/>
</dbReference>
<evidence type="ECO:0000313" key="9">
    <source>
        <dbReference type="EMBL" id="CAF4976609.1"/>
    </source>
</evidence>
<dbReference type="PROSITE" id="PS51375">
    <property type="entry name" value="PPR"/>
    <property type="match status" value="1"/>
</dbReference>
<evidence type="ECO:0000256" key="1">
    <source>
        <dbReference type="ARBA" id="ARBA00008551"/>
    </source>
</evidence>
<reference evidence="9" key="1">
    <citation type="submission" date="2021-02" db="EMBL/GenBank/DDBJ databases">
        <authorList>
            <person name="Nowell W R."/>
        </authorList>
    </citation>
    <scope>NUCLEOTIDE SEQUENCE</scope>
</reference>
<name>A0A821ZC97_9BILA</name>
<accession>A0A821ZC97</accession>